<reference evidence="1" key="1">
    <citation type="journal article" date="2022" name="Int. J. Mol. Sci.">
        <title>Draft Genome of Tanacetum Coccineum: Genomic Comparison of Closely Related Tanacetum-Family Plants.</title>
        <authorList>
            <person name="Yamashiro T."/>
            <person name="Shiraishi A."/>
            <person name="Nakayama K."/>
            <person name="Satake H."/>
        </authorList>
    </citation>
    <scope>NUCLEOTIDE SEQUENCE</scope>
</reference>
<sequence length="609" mass="69963">MYNDTILTHPLNIECVTITYRLIRCYTNVSQTRYLNQFHGKEISAFNIVQLVTLTIDIDNTNTARSTSTSRALSLIEKISGVGVIFPTLWSQIQFMISSKYLFNVAVCIEQSHGLQFSVRQFDISDYELGSTEVALGWRIRQTFGLLLRYRACLEDTWIRVVLGSYDFMDFVRADRVWDRCLRHSVARWIDFLEECAHVVRKWWIWQRKTQRVEYRDVMTSGCDLSDVLLGYGCLHRVSTSERFDRIYLHCVLHITSLRYGESGRFISDSLQRRVEEWILIEDLGTWAHVLDIFIVSSETEDISTRVRVGGSGYVSESERDIERLMRFEVDSVVAQGVTKIVFLGFESVPLASRLFRSMMSFHQALDMISELNETTRDRSPRVSLGMLLPHARGPGFESLHGGFPSRDYLLGGFICVPRVVQPVNVVCPQTPQRLTKVIPLITTLEFVFGNSLFAMQGDKFETIFQTRSGHELSSVRLNIETLAPRLWIDLNVVDCWVAILNHEELTQVMIEGSIDEKDQWKVFSAEISTQFKHDISSISLSEVDLDVVLCIESDKQVSLLRRMSSRRDMIEQTRDAIIVNAIKNRAECDPAKTKIVVENQEEDAVKSK</sequence>
<name>A0ABQ4ZAJ7_9ASTR</name>
<evidence type="ECO:0000313" key="2">
    <source>
        <dbReference type="Proteomes" id="UP001151760"/>
    </source>
</evidence>
<evidence type="ECO:0000313" key="1">
    <source>
        <dbReference type="EMBL" id="GJS86050.1"/>
    </source>
</evidence>
<proteinExistence type="predicted"/>
<keyword evidence="2" id="KW-1185">Reference proteome</keyword>
<dbReference type="Proteomes" id="UP001151760">
    <property type="component" value="Unassembled WGS sequence"/>
</dbReference>
<organism evidence="1 2">
    <name type="scientific">Tanacetum coccineum</name>
    <dbReference type="NCBI Taxonomy" id="301880"/>
    <lineage>
        <taxon>Eukaryota</taxon>
        <taxon>Viridiplantae</taxon>
        <taxon>Streptophyta</taxon>
        <taxon>Embryophyta</taxon>
        <taxon>Tracheophyta</taxon>
        <taxon>Spermatophyta</taxon>
        <taxon>Magnoliopsida</taxon>
        <taxon>eudicotyledons</taxon>
        <taxon>Gunneridae</taxon>
        <taxon>Pentapetalae</taxon>
        <taxon>asterids</taxon>
        <taxon>campanulids</taxon>
        <taxon>Asterales</taxon>
        <taxon>Asteraceae</taxon>
        <taxon>Asteroideae</taxon>
        <taxon>Anthemideae</taxon>
        <taxon>Anthemidinae</taxon>
        <taxon>Tanacetum</taxon>
    </lineage>
</organism>
<dbReference type="EMBL" id="BQNB010011095">
    <property type="protein sequence ID" value="GJS86050.1"/>
    <property type="molecule type" value="Genomic_DNA"/>
</dbReference>
<protein>
    <submittedName>
        <fullName evidence="1">Uncharacterized protein</fullName>
    </submittedName>
</protein>
<comment type="caution">
    <text evidence="1">The sequence shown here is derived from an EMBL/GenBank/DDBJ whole genome shotgun (WGS) entry which is preliminary data.</text>
</comment>
<gene>
    <name evidence="1" type="ORF">Tco_0752591</name>
</gene>
<reference evidence="1" key="2">
    <citation type="submission" date="2022-01" db="EMBL/GenBank/DDBJ databases">
        <authorList>
            <person name="Yamashiro T."/>
            <person name="Shiraishi A."/>
            <person name="Satake H."/>
            <person name="Nakayama K."/>
        </authorList>
    </citation>
    <scope>NUCLEOTIDE SEQUENCE</scope>
</reference>
<accession>A0ABQ4ZAJ7</accession>